<evidence type="ECO:0000259" key="5">
    <source>
        <dbReference type="PROSITE" id="PS51352"/>
    </source>
</evidence>
<evidence type="ECO:0000256" key="3">
    <source>
        <dbReference type="ARBA" id="ARBA00023157"/>
    </source>
</evidence>
<evidence type="ECO:0000256" key="4">
    <source>
        <dbReference type="ARBA" id="ARBA00023284"/>
    </source>
</evidence>
<dbReference type="EMBL" id="BMWP01000034">
    <property type="protein sequence ID" value="GGW48002.1"/>
    <property type="molecule type" value="Genomic_DNA"/>
</dbReference>
<dbReference type="InterPro" id="IPR012336">
    <property type="entry name" value="Thioredoxin-like_fold"/>
</dbReference>
<feature type="domain" description="Thioredoxin" evidence="5">
    <location>
        <begin position="282"/>
        <end position="416"/>
    </location>
</feature>
<dbReference type="InterPro" id="IPR013766">
    <property type="entry name" value="Thioredoxin_domain"/>
</dbReference>
<reference evidence="6" key="2">
    <citation type="submission" date="2020-09" db="EMBL/GenBank/DDBJ databases">
        <authorList>
            <person name="Sun Q."/>
            <person name="Kim S."/>
        </authorList>
    </citation>
    <scope>NUCLEOTIDE SEQUENCE</scope>
    <source>
        <strain evidence="6">KCTC 12113</strain>
    </source>
</reference>
<dbReference type="PANTHER" id="PTHR42852:SF6">
    <property type="entry name" value="THIOL:DISULFIDE INTERCHANGE PROTEIN DSBE"/>
    <property type="match status" value="1"/>
</dbReference>
<dbReference type="GO" id="GO:0017004">
    <property type="term" value="P:cytochrome complex assembly"/>
    <property type="evidence" value="ECO:0007669"/>
    <property type="project" value="UniProtKB-KW"/>
</dbReference>
<dbReference type="AlphaFoldDB" id="A0A918J713"/>
<dbReference type="Proteomes" id="UP000634668">
    <property type="component" value="Unassembled WGS sequence"/>
</dbReference>
<dbReference type="PROSITE" id="PS51352">
    <property type="entry name" value="THIOREDOXIN_2"/>
    <property type="match status" value="1"/>
</dbReference>
<dbReference type="GO" id="GO:0030313">
    <property type="term" value="C:cell envelope"/>
    <property type="evidence" value="ECO:0007669"/>
    <property type="project" value="UniProtKB-SubCell"/>
</dbReference>
<protein>
    <recommendedName>
        <fullName evidence="5">Thioredoxin domain-containing protein</fullName>
    </recommendedName>
</protein>
<dbReference type="SUPFAM" id="SSF52833">
    <property type="entry name" value="Thioredoxin-like"/>
    <property type="match status" value="1"/>
</dbReference>
<dbReference type="Gene3D" id="3.40.30.10">
    <property type="entry name" value="Glutaredoxin"/>
    <property type="match status" value="1"/>
</dbReference>
<dbReference type="PANTHER" id="PTHR42852">
    <property type="entry name" value="THIOL:DISULFIDE INTERCHANGE PROTEIN DSBE"/>
    <property type="match status" value="1"/>
</dbReference>
<comment type="subcellular location">
    <subcellularLocation>
        <location evidence="1">Cell envelope</location>
    </subcellularLocation>
</comment>
<evidence type="ECO:0000313" key="7">
    <source>
        <dbReference type="Proteomes" id="UP000634668"/>
    </source>
</evidence>
<evidence type="ECO:0000256" key="1">
    <source>
        <dbReference type="ARBA" id="ARBA00004196"/>
    </source>
</evidence>
<reference evidence="6" key="1">
    <citation type="journal article" date="2014" name="Int. J. Syst. Evol. Microbiol.">
        <title>Complete genome sequence of Corynebacterium casei LMG S-19264T (=DSM 44701T), isolated from a smear-ripened cheese.</title>
        <authorList>
            <consortium name="US DOE Joint Genome Institute (JGI-PGF)"/>
            <person name="Walter F."/>
            <person name="Albersmeier A."/>
            <person name="Kalinowski J."/>
            <person name="Ruckert C."/>
        </authorList>
    </citation>
    <scope>NUCLEOTIDE SEQUENCE</scope>
    <source>
        <strain evidence="6">KCTC 12113</strain>
    </source>
</reference>
<gene>
    <name evidence="6" type="ORF">GCM10007383_35060</name>
</gene>
<evidence type="ECO:0000313" key="6">
    <source>
        <dbReference type="EMBL" id="GGW48002.1"/>
    </source>
</evidence>
<dbReference type="InterPro" id="IPR036249">
    <property type="entry name" value="Thioredoxin-like_sf"/>
</dbReference>
<keyword evidence="7" id="KW-1185">Reference proteome</keyword>
<proteinExistence type="predicted"/>
<organism evidence="6 7">
    <name type="scientific">Arenibacter certesii</name>
    <dbReference type="NCBI Taxonomy" id="228955"/>
    <lineage>
        <taxon>Bacteria</taxon>
        <taxon>Pseudomonadati</taxon>
        <taxon>Bacteroidota</taxon>
        <taxon>Flavobacteriia</taxon>
        <taxon>Flavobacteriales</taxon>
        <taxon>Flavobacteriaceae</taxon>
        <taxon>Arenibacter</taxon>
    </lineage>
</organism>
<name>A0A918J713_9FLAO</name>
<keyword evidence="3" id="KW-1015">Disulfide bond</keyword>
<evidence type="ECO:0000256" key="2">
    <source>
        <dbReference type="ARBA" id="ARBA00022748"/>
    </source>
</evidence>
<comment type="caution">
    <text evidence="6">The sequence shown here is derived from an EMBL/GenBank/DDBJ whole genome shotgun (WGS) entry which is preliminary data.</text>
</comment>
<dbReference type="InterPro" id="IPR050553">
    <property type="entry name" value="Thioredoxin_ResA/DsbE_sf"/>
</dbReference>
<accession>A0A918J713</accession>
<keyword evidence="2" id="KW-0201">Cytochrome c-type biogenesis</keyword>
<keyword evidence="4" id="KW-0676">Redox-active center</keyword>
<dbReference type="Pfam" id="PF13905">
    <property type="entry name" value="Thioredoxin_8"/>
    <property type="match status" value="1"/>
</dbReference>
<sequence length="416" mass="47902">MTPAEDLKWLIAYKLNSTDQSYIADAAIKNGAFKLTIPNSAPTGMYRIVYAIPQEEFYFDVIYNGKENIVLSFDMEEGLQIHSSKENIIYHNYFKQTEEIEQEIRQQYANNSPDVKIINELFKQLSEVQKSFESQAKDLISERFIKASRSYIPTSKENVENYQINHKKHFFDAVDFKDPILQESGFLSKKIINFVFNSFPAKSLAGDMVDLELIENIKFVSEIYEPLNAVYKTRIMEDLWNAAIKSNLHSTATFIYENYLRNLALSTNNTDLIHKIDTHNRLKIGAVAPEVTWETEGTTQKLSDFAGHQYYVLVFWSSECSHCLNQLPKLQLATEAFANTKVVAIGLEDDKENWKKEAAKLPNFIHGISLGKWNSPYVITYHVTHTPTYFVLDSEKRFVAKPDSYEEVVAFLNGKQ</sequence>